<dbReference type="EMBL" id="DAAALC010000021">
    <property type="protein sequence ID" value="HAA0972324.1"/>
    <property type="molecule type" value="Genomic_DNA"/>
</dbReference>
<gene>
    <name evidence="1" type="ORF">GDM05_19585</name>
</gene>
<reference evidence="1" key="2">
    <citation type="submission" date="2019-10" db="EMBL/GenBank/DDBJ databases">
        <authorList>
            <consortium name="NCBI Pathogen Detection Project"/>
        </authorList>
    </citation>
    <scope>NUCLEOTIDE SEQUENCE</scope>
    <source>
        <strain evidence="1">18-7592</strain>
    </source>
</reference>
<sequence>MMKKNISIGELIDHISRLQNDVNTLMIAFSYLAFSLSREQMLPTLASIHFESLNVKWSPEQQKSFKFLASLLEEQYGGNIAMPEVRKEQ</sequence>
<comment type="caution">
    <text evidence="1">The sequence shown here is derived from an EMBL/GenBank/DDBJ whole genome shotgun (WGS) entry which is preliminary data.</text>
</comment>
<reference evidence="1" key="1">
    <citation type="journal article" date="2018" name="Genome Biol.">
        <title>SKESA: strategic k-mer extension for scrupulous assemblies.</title>
        <authorList>
            <person name="Souvorov A."/>
            <person name="Agarwala R."/>
            <person name="Lipman D.J."/>
        </authorList>
    </citation>
    <scope>NUCLEOTIDE SEQUENCE</scope>
    <source>
        <strain evidence="1">18-7592</strain>
    </source>
</reference>
<name>A0A6W0HMQ7_SALET</name>
<accession>A0A6W0HMQ7</accession>
<protein>
    <recommendedName>
        <fullName evidence="2">Ybl58</fullName>
    </recommendedName>
</protein>
<evidence type="ECO:0008006" key="2">
    <source>
        <dbReference type="Google" id="ProtNLM"/>
    </source>
</evidence>
<evidence type="ECO:0000313" key="1">
    <source>
        <dbReference type="EMBL" id="HAA0972324.1"/>
    </source>
</evidence>
<proteinExistence type="predicted"/>
<organism evidence="1">
    <name type="scientific">Salmonella enterica subsp. enterica serovar Heidelberg</name>
    <dbReference type="NCBI Taxonomy" id="611"/>
    <lineage>
        <taxon>Bacteria</taxon>
        <taxon>Pseudomonadati</taxon>
        <taxon>Pseudomonadota</taxon>
        <taxon>Gammaproteobacteria</taxon>
        <taxon>Enterobacterales</taxon>
        <taxon>Enterobacteriaceae</taxon>
        <taxon>Salmonella</taxon>
    </lineage>
</organism>
<dbReference type="AlphaFoldDB" id="A0A6W0HMQ7"/>